<dbReference type="PANTHER" id="PTHR43132:SF2">
    <property type="entry name" value="ARSENICAL RESISTANCE OPERON REPRESSOR ARSR-RELATED"/>
    <property type="match status" value="1"/>
</dbReference>
<evidence type="ECO:0000256" key="2">
    <source>
        <dbReference type="ARBA" id="ARBA00023125"/>
    </source>
</evidence>
<dbReference type="Proteomes" id="UP000563524">
    <property type="component" value="Unassembled WGS sequence"/>
</dbReference>
<dbReference type="InterPro" id="IPR001845">
    <property type="entry name" value="HTH_ArsR_DNA-bd_dom"/>
</dbReference>
<keyword evidence="6" id="KW-1185">Reference proteome</keyword>
<dbReference type="Gene3D" id="1.10.10.10">
    <property type="entry name" value="Winged helix-like DNA-binding domain superfamily/Winged helix DNA-binding domain"/>
    <property type="match status" value="1"/>
</dbReference>
<evidence type="ECO:0000256" key="1">
    <source>
        <dbReference type="ARBA" id="ARBA00023015"/>
    </source>
</evidence>
<evidence type="ECO:0000256" key="3">
    <source>
        <dbReference type="ARBA" id="ARBA00023163"/>
    </source>
</evidence>
<dbReference type="SUPFAM" id="SSF46785">
    <property type="entry name" value="Winged helix' DNA-binding domain"/>
    <property type="match status" value="1"/>
</dbReference>
<evidence type="ECO:0000313" key="6">
    <source>
        <dbReference type="Proteomes" id="UP000563524"/>
    </source>
</evidence>
<dbReference type="AlphaFoldDB" id="A0A840I228"/>
<dbReference type="PROSITE" id="PS50987">
    <property type="entry name" value="HTH_ARSR_2"/>
    <property type="match status" value="1"/>
</dbReference>
<keyword evidence="1" id="KW-0805">Transcription regulation</keyword>
<dbReference type="RefSeq" id="WP_221400857.1">
    <property type="nucleotide sequence ID" value="NZ_JACHOB010000001.1"/>
</dbReference>
<proteinExistence type="predicted"/>
<dbReference type="GO" id="GO:0003700">
    <property type="term" value="F:DNA-binding transcription factor activity"/>
    <property type="evidence" value="ECO:0007669"/>
    <property type="project" value="InterPro"/>
</dbReference>
<name>A0A840I228_9PROT</name>
<evidence type="ECO:0000313" key="5">
    <source>
        <dbReference type="EMBL" id="MBB4658322.1"/>
    </source>
</evidence>
<feature type="domain" description="HTH arsR-type" evidence="4">
    <location>
        <begin position="3"/>
        <end position="97"/>
    </location>
</feature>
<dbReference type="SMART" id="SM00418">
    <property type="entry name" value="HTH_ARSR"/>
    <property type="match status" value="1"/>
</dbReference>
<keyword evidence="2 5" id="KW-0238">DNA-binding</keyword>
<sequence>MSQHSLVAKELAEMFKQLGHPDRVRLIEELRGGEKAVGELAEALSLPATRVSQHLAQLKAHRLVEERREGRQHFYHLTDASLADWVANAVHFIEGRVPIDPQLLHAALAAWLGV</sequence>
<dbReference type="InterPro" id="IPR011991">
    <property type="entry name" value="ArsR-like_HTH"/>
</dbReference>
<keyword evidence="3" id="KW-0804">Transcription</keyword>
<protein>
    <submittedName>
        <fullName evidence="5">DNA-binding transcriptional ArsR family regulator</fullName>
    </submittedName>
</protein>
<reference evidence="5 6" key="1">
    <citation type="submission" date="2020-08" db="EMBL/GenBank/DDBJ databases">
        <title>Genomic Encyclopedia of Type Strains, Phase IV (KMG-IV): sequencing the most valuable type-strain genomes for metagenomic binning, comparative biology and taxonomic classification.</title>
        <authorList>
            <person name="Goeker M."/>
        </authorList>
    </citation>
    <scope>NUCLEOTIDE SEQUENCE [LARGE SCALE GENOMIC DNA]</scope>
    <source>
        <strain evidence="5 6">DSM 102850</strain>
    </source>
</reference>
<dbReference type="GO" id="GO:0003677">
    <property type="term" value="F:DNA binding"/>
    <property type="evidence" value="ECO:0007669"/>
    <property type="project" value="UniProtKB-KW"/>
</dbReference>
<comment type="caution">
    <text evidence="5">The sequence shown here is derived from an EMBL/GenBank/DDBJ whole genome shotgun (WGS) entry which is preliminary data.</text>
</comment>
<dbReference type="InterPro" id="IPR036388">
    <property type="entry name" value="WH-like_DNA-bd_sf"/>
</dbReference>
<dbReference type="InterPro" id="IPR036390">
    <property type="entry name" value="WH_DNA-bd_sf"/>
</dbReference>
<dbReference type="InterPro" id="IPR051011">
    <property type="entry name" value="Metal_resp_trans_reg"/>
</dbReference>
<dbReference type="Pfam" id="PF01022">
    <property type="entry name" value="HTH_5"/>
    <property type="match status" value="1"/>
</dbReference>
<dbReference type="CDD" id="cd00090">
    <property type="entry name" value="HTH_ARSR"/>
    <property type="match status" value="1"/>
</dbReference>
<dbReference type="PRINTS" id="PR00778">
    <property type="entry name" value="HTHARSR"/>
</dbReference>
<dbReference type="EMBL" id="JACHOB010000001">
    <property type="protein sequence ID" value="MBB4658322.1"/>
    <property type="molecule type" value="Genomic_DNA"/>
</dbReference>
<evidence type="ECO:0000259" key="4">
    <source>
        <dbReference type="PROSITE" id="PS50987"/>
    </source>
</evidence>
<dbReference type="NCBIfam" id="NF033788">
    <property type="entry name" value="HTH_metalloreg"/>
    <property type="match status" value="1"/>
</dbReference>
<dbReference type="PANTHER" id="PTHR43132">
    <property type="entry name" value="ARSENICAL RESISTANCE OPERON REPRESSOR ARSR-RELATED"/>
    <property type="match status" value="1"/>
</dbReference>
<organism evidence="5 6">
    <name type="scientific">Parvularcula dongshanensis</name>
    <dbReference type="NCBI Taxonomy" id="1173995"/>
    <lineage>
        <taxon>Bacteria</taxon>
        <taxon>Pseudomonadati</taxon>
        <taxon>Pseudomonadota</taxon>
        <taxon>Alphaproteobacteria</taxon>
        <taxon>Parvularculales</taxon>
        <taxon>Parvularculaceae</taxon>
        <taxon>Parvularcula</taxon>
    </lineage>
</organism>
<accession>A0A840I228</accession>
<gene>
    <name evidence="5" type="ORF">GGQ59_000822</name>
</gene>